<evidence type="ECO:0008006" key="3">
    <source>
        <dbReference type="Google" id="ProtNLM"/>
    </source>
</evidence>
<protein>
    <recommendedName>
        <fullName evidence="3">Secreted protein</fullName>
    </recommendedName>
</protein>
<organism evidence="1 2">
    <name type="scientific">Adhaeribacter terrigena</name>
    <dbReference type="NCBI Taxonomy" id="2793070"/>
    <lineage>
        <taxon>Bacteria</taxon>
        <taxon>Pseudomonadati</taxon>
        <taxon>Bacteroidota</taxon>
        <taxon>Cytophagia</taxon>
        <taxon>Cytophagales</taxon>
        <taxon>Hymenobacteraceae</taxon>
        <taxon>Adhaeribacter</taxon>
    </lineage>
</organism>
<proteinExistence type="predicted"/>
<gene>
    <name evidence="1" type="ORF">I5M27_10335</name>
</gene>
<reference evidence="1 2" key="1">
    <citation type="submission" date="2020-12" db="EMBL/GenBank/DDBJ databases">
        <title>Bacterial novel species Adhaeribacter sp. BT258 isolated from soil.</title>
        <authorList>
            <person name="Jung H.-Y."/>
        </authorList>
    </citation>
    <scope>NUCLEOTIDE SEQUENCE [LARGE SCALE GENOMIC DNA]</scope>
    <source>
        <strain evidence="1 2">BT258</strain>
    </source>
</reference>
<dbReference type="Proteomes" id="UP000644147">
    <property type="component" value="Unassembled WGS sequence"/>
</dbReference>
<accession>A0ABS1C1V9</accession>
<evidence type="ECO:0000313" key="2">
    <source>
        <dbReference type="Proteomes" id="UP000644147"/>
    </source>
</evidence>
<comment type="caution">
    <text evidence="1">The sequence shown here is derived from an EMBL/GenBank/DDBJ whole genome shotgun (WGS) entry which is preliminary data.</text>
</comment>
<dbReference type="EMBL" id="JAEHFX010000004">
    <property type="protein sequence ID" value="MBK0403384.1"/>
    <property type="molecule type" value="Genomic_DNA"/>
</dbReference>
<sequence length="123" mass="13392">MLRFRIKVPVKLYCKILTALLNISVGVAVPASRSYCISSKLSGIVRLSFILMEYSLVPSGENSSPIWSAVSGRTPLYVIKPVVALKFNKNIPLLPPPAASVNARVLPSGDILMEVPFPALKRE</sequence>
<keyword evidence="2" id="KW-1185">Reference proteome</keyword>
<evidence type="ECO:0000313" key="1">
    <source>
        <dbReference type="EMBL" id="MBK0403384.1"/>
    </source>
</evidence>
<name>A0ABS1C1V9_9BACT</name>